<accession>A0A0P0L5J0</accession>
<dbReference type="EMBL" id="CP013020">
    <property type="protein sequence ID" value="ALK84697.1"/>
    <property type="molecule type" value="Genomic_DNA"/>
</dbReference>
<reference evidence="1 4" key="2">
    <citation type="journal article" date="2016" name="Genome Biol. Evol.">
        <title>Extensive mobilome-driven genome diversification in mouse gut-associated Bacteroides vulgatus mpk.</title>
        <authorList>
            <person name="Lange A."/>
            <person name="Beier S."/>
            <person name="Steimle A."/>
            <person name="Autenrieth I.B."/>
            <person name="Huson D.H."/>
            <person name="Frick J.S."/>
        </authorList>
    </citation>
    <scope>NUCLEOTIDE SEQUENCE [LARGE SCALE GENOMIC DNA]</scope>
    <source>
        <strain evidence="4">mpk</strain>
        <strain evidence="1">Mpk</strain>
    </source>
</reference>
<name>A0A0P0L5J0_PHOVU</name>
<reference evidence="4" key="1">
    <citation type="submission" date="2015-10" db="EMBL/GenBank/DDBJ databases">
        <title>Extensive mobilome-driven genome diversification in gut-associated Bacteroides vulgatus mpk.</title>
        <authorList>
            <person name="Beier S."/>
            <person name="Lange A."/>
            <person name="Huson D.H."/>
            <person name="Frick J.-S."/>
            <person name="Autenrieth I.B."/>
        </authorList>
    </citation>
    <scope>NUCLEOTIDE SEQUENCE [LARGE SCALE GENOMIC DNA]</scope>
    <source>
        <strain evidence="4">mpk</strain>
    </source>
</reference>
<dbReference type="PATRIC" id="fig|821.40.peg.2510"/>
<evidence type="ECO:0000313" key="1">
    <source>
        <dbReference type="EMBL" id="ALK84697.1"/>
    </source>
</evidence>
<reference evidence="3" key="4">
    <citation type="submission" date="2021-06" db="EMBL/GenBank/DDBJ databases">
        <title>Collection of gut derived symbiotic bacterial strains cultured from healthy donors.</title>
        <authorList>
            <person name="Lin H."/>
            <person name="Littmann E."/>
            <person name="Pamer E.G."/>
        </authorList>
    </citation>
    <scope>NUCLEOTIDE SEQUENCE</scope>
    <source>
        <strain evidence="3">MSK.6.33</strain>
    </source>
</reference>
<gene>
    <name evidence="1" type="ORF">BvMPK_2097</name>
    <name evidence="2" type="ORF">GAS37_14220</name>
    <name evidence="3" type="ORF">KTG10_12745</name>
</gene>
<dbReference type="EMBL" id="WCXA01000029">
    <property type="protein sequence ID" value="KAB3859991.1"/>
    <property type="molecule type" value="Genomic_DNA"/>
</dbReference>
<dbReference type="Proteomes" id="UP000736888">
    <property type="component" value="Unassembled WGS sequence"/>
</dbReference>
<protein>
    <submittedName>
        <fullName evidence="1">Response regulator of zinc sigma-54-dependent two-component system</fullName>
    </submittedName>
    <submittedName>
        <fullName evidence="2">Tetracycline resistance element regulator RteB</fullName>
    </submittedName>
</protein>
<evidence type="ECO:0000313" key="4">
    <source>
        <dbReference type="Proteomes" id="UP000061587"/>
    </source>
</evidence>
<organism evidence="1 4">
    <name type="scientific">Phocaeicola vulgatus</name>
    <name type="common">Bacteroides vulgatus</name>
    <dbReference type="NCBI Taxonomy" id="821"/>
    <lineage>
        <taxon>Bacteria</taxon>
        <taxon>Pseudomonadati</taxon>
        <taxon>Bacteroidota</taxon>
        <taxon>Bacteroidia</taxon>
        <taxon>Bacteroidales</taxon>
        <taxon>Bacteroidaceae</taxon>
        <taxon>Phocaeicola</taxon>
    </lineage>
</organism>
<dbReference type="EMBL" id="JAHPYS010000025">
    <property type="protein sequence ID" value="MBU9139593.1"/>
    <property type="molecule type" value="Genomic_DNA"/>
</dbReference>
<evidence type="ECO:0000313" key="2">
    <source>
        <dbReference type="EMBL" id="KAB3859991.1"/>
    </source>
</evidence>
<dbReference type="Proteomes" id="UP000470332">
    <property type="component" value="Unassembled WGS sequence"/>
</dbReference>
<dbReference type="AlphaFoldDB" id="A0A0P0L5J0"/>
<evidence type="ECO:0000313" key="3">
    <source>
        <dbReference type="EMBL" id="MBU9139593.1"/>
    </source>
</evidence>
<sequence length="52" mass="6006">MDAVLQVQTDLVTKEHLELTMTRATSSVSFALRNDAENKERIFRTLKQANRK</sequence>
<evidence type="ECO:0000313" key="5">
    <source>
        <dbReference type="Proteomes" id="UP000470332"/>
    </source>
</evidence>
<reference evidence="2 5" key="3">
    <citation type="journal article" date="2019" name="Nat. Med.">
        <title>A library of human gut bacterial isolates paired with longitudinal multiomics data enables mechanistic microbiome research.</title>
        <authorList>
            <person name="Poyet M."/>
            <person name="Groussin M."/>
            <person name="Gibbons S.M."/>
            <person name="Avila-Pacheco J."/>
            <person name="Jiang X."/>
            <person name="Kearney S.M."/>
            <person name="Perrotta A.R."/>
            <person name="Berdy B."/>
            <person name="Zhao S."/>
            <person name="Lieberman T.D."/>
            <person name="Swanson P.K."/>
            <person name="Smith M."/>
            <person name="Roesemann S."/>
            <person name="Alexander J.E."/>
            <person name="Rich S.A."/>
            <person name="Livny J."/>
            <person name="Vlamakis H."/>
            <person name="Clish C."/>
            <person name="Bullock K."/>
            <person name="Deik A."/>
            <person name="Scott J."/>
            <person name="Pierce K.A."/>
            <person name="Xavier R.J."/>
            <person name="Alm E.J."/>
        </authorList>
    </citation>
    <scope>NUCLEOTIDE SEQUENCE [LARGE SCALE GENOMIC DNA]</scope>
    <source>
        <strain evidence="2 5">BIOML-A9</strain>
    </source>
</reference>
<dbReference type="Proteomes" id="UP000061587">
    <property type="component" value="Chromosome"/>
</dbReference>
<proteinExistence type="predicted"/>